<name>A0A074KSW8_9BACT</name>
<gene>
    <name evidence="3" type="ORF">EL17_19035</name>
</gene>
<dbReference type="RefSeq" id="WP_035078095.1">
    <property type="nucleotide sequence ID" value="NZ_JMIH01000028.1"/>
</dbReference>
<proteinExistence type="predicted"/>
<evidence type="ECO:0000313" key="3">
    <source>
        <dbReference type="EMBL" id="KEO72014.1"/>
    </source>
</evidence>
<comment type="caution">
    <text evidence="3">The sequence shown here is derived from an EMBL/GenBank/DDBJ whole genome shotgun (WGS) entry which is preliminary data.</text>
</comment>
<keyword evidence="2" id="KW-0472">Membrane</keyword>
<keyword evidence="2" id="KW-0812">Transmembrane</keyword>
<protein>
    <submittedName>
        <fullName evidence="3">Uncharacterized protein</fullName>
    </submittedName>
</protein>
<evidence type="ECO:0000313" key="4">
    <source>
        <dbReference type="Proteomes" id="UP000027821"/>
    </source>
</evidence>
<evidence type="ECO:0000256" key="2">
    <source>
        <dbReference type="SAM" id="Phobius"/>
    </source>
</evidence>
<keyword evidence="2" id="KW-1133">Transmembrane helix</keyword>
<feature type="compositionally biased region" description="Basic and acidic residues" evidence="1">
    <location>
        <begin position="7"/>
        <end position="17"/>
    </location>
</feature>
<dbReference type="Proteomes" id="UP000027821">
    <property type="component" value="Unassembled WGS sequence"/>
</dbReference>
<dbReference type="AlphaFoldDB" id="A0A074KSW8"/>
<feature type="transmembrane region" description="Helical" evidence="2">
    <location>
        <begin position="74"/>
        <end position="92"/>
    </location>
</feature>
<dbReference type="EMBL" id="JMIH01000028">
    <property type="protein sequence ID" value="KEO72014.1"/>
    <property type="molecule type" value="Genomic_DNA"/>
</dbReference>
<dbReference type="eggNOG" id="ENOG5033NEQ">
    <property type="taxonomic scope" value="Bacteria"/>
</dbReference>
<dbReference type="OrthoDB" id="1446628at2"/>
<evidence type="ECO:0000256" key="1">
    <source>
        <dbReference type="SAM" id="MobiDB-lite"/>
    </source>
</evidence>
<accession>A0A074KSW8</accession>
<keyword evidence="4" id="KW-1185">Reference proteome</keyword>
<feature type="region of interest" description="Disordered" evidence="1">
    <location>
        <begin position="1"/>
        <end position="21"/>
    </location>
</feature>
<reference evidence="3 4" key="1">
    <citation type="submission" date="2014-04" db="EMBL/GenBank/DDBJ databases">
        <title>Characterization and application of a salt tolerant electro-active bacterium.</title>
        <authorList>
            <person name="Yang L."/>
            <person name="Wei S."/>
            <person name="Tay Q.X.M."/>
        </authorList>
    </citation>
    <scope>NUCLEOTIDE SEQUENCE [LARGE SCALE GENOMIC DNA]</scope>
    <source>
        <strain evidence="3 4">LY1</strain>
    </source>
</reference>
<organism evidence="3 4">
    <name type="scientific">Anditalea andensis</name>
    <dbReference type="NCBI Taxonomy" id="1048983"/>
    <lineage>
        <taxon>Bacteria</taxon>
        <taxon>Pseudomonadati</taxon>
        <taxon>Bacteroidota</taxon>
        <taxon>Cytophagia</taxon>
        <taxon>Cytophagales</taxon>
        <taxon>Cytophagaceae</taxon>
        <taxon>Anditalea</taxon>
    </lineage>
</organism>
<sequence>MNSITHGQEKKPLKENGQKVSTKRSFLGGGHVFSINTEGADKQFKFTSSLGYGGIVYDMYVDGDPILESSKGGFFYSAMIIGMAIGIFISIYNRGF</sequence>